<proteinExistence type="predicted"/>
<evidence type="ECO:0000259" key="6">
    <source>
        <dbReference type="PROSITE" id="PS50043"/>
    </source>
</evidence>
<dbReference type="GO" id="GO:0003677">
    <property type="term" value="F:DNA binding"/>
    <property type="evidence" value="ECO:0007669"/>
    <property type="project" value="UniProtKB-KW"/>
</dbReference>
<reference evidence="8 9" key="1">
    <citation type="submission" date="2013-02" db="EMBL/GenBank/DDBJ databases">
        <title>The complete genome sequence of Corynebacterium vitaeruminis DSM 20294.</title>
        <authorList>
            <person name="Ruckert C."/>
            <person name="Albersmeier A."/>
            <person name="Kalinowski J."/>
        </authorList>
    </citation>
    <scope>NUCLEOTIDE SEQUENCE [LARGE SCALE GENOMIC DNA]</scope>
    <source>
        <strain evidence="9">ATCC 10234</strain>
    </source>
</reference>
<dbReference type="InterPro" id="IPR039420">
    <property type="entry name" value="WalR-like"/>
</dbReference>
<dbReference type="eggNOG" id="COG2197">
    <property type="taxonomic scope" value="Bacteria"/>
</dbReference>
<gene>
    <name evidence="8" type="ORF">B843_12365</name>
</gene>
<dbReference type="PATRIC" id="fig|1224164.3.peg.2496"/>
<organism evidence="8 9">
    <name type="scientific">Corynebacterium vitaeruminis DSM 20294</name>
    <dbReference type="NCBI Taxonomy" id="1224164"/>
    <lineage>
        <taxon>Bacteria</taxon>
        <taxon>Bacillati</taxon>
        <taxon>Actinomycetota</taxon>
        <taxon>Actinomycetes</taxon>
        <taxon>Mycobacteriales</taxon>
        <taxon>Corynebacteriaceae</taxon>
        <taxon>Corynebacterium</taxon>
    </lineage>
</organism>
<dbReference type="CDD" id="cd17535">
    <property type="entry name" value="REC_NarL-like"/>
    <property type="match status" value="1"/>
</dbReference>
<dbReference type="RefSeq" id="WP_081751591.1">
    <property type="nucleotide sequence ID" value="NZ_CP004353.1"/>
</dbReference>
<feature type="domain" description="Response regulatory" evidence="7">
    <location>
        <begin position="6"/>
        <end position="122"/>
    </location>
</feature>
<protein>
    <submittedName>
        <fullName evidence="8">Two-component system response regulator TcsR7</fullName>
    </submittedName>
</protein>
<dbReference type="PANTHER" id="PTHR43214:SF24">
    <property type="entry name" value="TRANSCRIPTIONAL REGULATORY PROTEIN NARL-RELATED"/>
    <property type="match status" value="1"/>
</dbReference>
<dbReference type="SUPFAM" id="SSF46894">
    <property type="entry name" value="C-terminal effector domain of the bipartite response regulators"/>
    <property type="match status" value="1"/>
</dbReference>
<dbReference type="KEGG" id="cvt:B843_12365"/>
<keyword evidence="2" id="KW-0805">Transcription regulation</keyword>
<dbReference type="CDD" id="cd06170">
    <property type="entry name" value="LuxR_C_like"/>
    <property type="match status" value="1"/>
</dbReference>
<dbReference type="Pfam" id="PF00196">
    <property type="entry name" value="GerE"/>
    <property type="match status" value="1"/>
</dbReference>
<dbReference type="InterPro" id="IPR001789">
    <property type="entry name" value="Sig_transdc_resp-reg_receiver"/>
</dbReference>
<evidence type="ECO:0000313" key="8">
    <source>
        <dbReference type="EMBL" id="AHI23849.1"/>
    </source>
</evidence>
<dbReference type="InterPro" id="IPR016032">
    <property type="entry name" value="Sig_transdc_resp-reg_C-effctor"/>
</dbReference>
<dbReference type="AlphaFoldDB" id="W5Y4K9"/>
<dbReference type="STRING" id="1224164.B843_12365"/>
<evidence type="ECO:0000313" key="9">
    <source>
        <dbReference type="Proteomes" id="UP000019222"/>
    </source>
</evidence>
<dbReference type="Proteomes" id="UP000019222">
    <property type="component" value="Chromosome"/>
</dbReference>
<dbReference type="PANTHER" id="PTHR43214">
    <property type="entry name" value="TWO-COMPONENT RESPONSE REGULATOR"/>
    <property type="match status" value="1"/>
</dbReference>
<dbReference type="PRINTS" id="PR00038">
    <property type="entry name" value="HTHLUXR"/>
</dbReference>
<evidence type="ECO:0000256" key="4">
    <source>
        <dbReference type="ARBA" id="ARBA00023163"/>
    </source>
</evidence>
<evidence type="ECO:0000256" key="3">
    <source>
        <dbReference type="ARBA" id="ARBA00023125"/>
    </source>
</evidence>
<dbReference type="PROSITE" id="PS50043">
    <property type="entry name" value="HTH_LUXR_2"/>
    <property type="match status" value="1"/>
</dbReference>
<evidence type="ECO:0000256" key="1">
    <source>
        <dbReference type="ARBA" id="ARBA00022553"/>
    </source>
</evidence>
<keyword evidence="3" id="KW-0238">DNA-binding</keyword>
<keyword evidence="9" id="KW-1185">Reference proteome</keyword>
<dbReference type="HOGENOM" id="CLU_000445_90_8_11"/>
<evidence type="ECO:0000259" key="7">
    <source>
        <dbReference type="PROSITE" id="PS50110"/>
    </source>
</evidence>
<feature type="domain" description="HTH luxR-type" evidence="6">
    <location>
        <begin position="147"/>
        <end position="212"/>
    </location>
</feature>
<dbReference type="SUPFAM" id="SSF52172">
    <property type="entry name" value="CheY-like"/>
    <property type="match status" value="1"/>
</dbReference>
<feature type="modified residue" description="4-aspartylphosphate" evidence="5">
    <location>
        <position position="57"/>
    </location>
</feature>
<dbReference type="EMBL" id="CP004353">
    <property type="protein sequence ID" value="AHI23849.1"/>
    <property type="molecule type" value="Genomic_DNA"/>
</dbReference>
<evidence type="ECO:0000256" key="2">
    <source>
        <dbReference type="ARBA" id="ARBA00023015"/>
    </source>
</evidence>
<dbReference type="Gene3D" id="3.40.50.2300">
    <property type="match status" value="1"/>
</dbReference>
<sequence length="225" mass="24295">MSEIIRVGLADDQPLVRAGFGMLVGSQDDMEVVWEVSDGDEVAAAAAARPADVVLMDVQMPRMDGIAAARALLVSDESVRIIMLTTFDDAEFVRGAIEAGASGFLLKDATPDELLHAVRTVYEGDAVLAPKVTAQVMKMWRPKASESESVDVGLTPRESEILKHIARGLTNEEIAAAEFVSMATVKTHVRHILMKTGSRDRVQAVLFAFRTGLVTVGELLRHPQG</sequence>
<dbReference type="SMART" id="SM00421">
    <property type="entry name" value="HTH_LUXR"/>
    <property type="match status" value="1"/>
</dbReference>
<dbReference type="PROSITE" id="PS50110">
    <property type="entry name" value="RESPONSE_REGULATORY"/>
    <property type="match status" value="1"/>
</dbReference>
<dbReference type="SMART" id="SM00448">
    <property type="entry name" value="REC"/>
    <property type="match status" value="1"/>
</dbReference>
<dbReference type="InterPro" id="IPR011006">
    <property type="entry name" value="CheY-like_superfamily"/>
</dbReference>
<dbReference type="InterPro" id="IPR000792">
    <property type="entry name" value="Tscrpt_reg_LuxR_C"/>
</dbReference>
<keyword evidence="1 5" id="KW-0597">Phosphoprotein</keyword>
<evidence type="ECO:0000256" key="5">
    <source>
        <dbReference type="PROSITE-ProRule" id="PRU00169"/>
    </source>
</evidence>
<dbReference type="GO" id="GO:0006355">
    <property type="term" value="P:regulation of DNA-templated transcription"/>
    <property type="evidence" value="ECO:0007669"/>
    <property type="project" value="InterPro"/>
</dbReference>
<accession>W5Y4K9</accession>
<dbReference type="Pfam" id="PF00072">
    <property type="entry name" value="Response_reg"/>
    <property type="match status" value="1"/>
</dbReference>
<dbReference type="GO" id="GO:0000160">
    <property type="term" value="P:phosphorelay signal transduction system"/>
    <property type="evidence" value="ECO:0007669"/>
    <property type="project" value="InterPro"/>
</dbReference>
<keyword evidence="4" id="KW-0804">Transcription</keyword>
<name>W5Y4K9_9CORY</name>
<dbReference type="InterPro" id="IPR058245">
    <property type="entry name" value="NreC/VraR/RcsB-like_REC"/>
</dbReference>